<evidence type="ECO:0000313" key="3">
    <source>
        <dbReference type="EMBL" id="ODA28928.1"/>
    </source>
</evidence>
<dbReference type="Gene3D" id="1.50.10.20">
    <property type="match status" value="2"/>
</dbReference>
<keyword evidence="1" id="KW-0732">Signal</keyword>
<evidence type="ECO:0000259" key="2">
    <source>
        <dbReference type="Pfam" id="PF13243"/>
    </source>
</evidence>
<protein>
    <recommendedName>
        <fullName evidence="2">Squalene cyclase C-terminal domain-containing protein</fullName>
    </recommendedName>
</protein>
<dbReference type="AlphaFoldDB" id="A0A1C3E6Q9"/>
<evidence type="ECO:0000256" key="1">
    <source>
        <dbReference type="SAM" id="SignalP"/>
    </source>
</evidence>
<gene>
    <name evidence="3" type="ORF">A6X21_10565</name>
</gene>
<dbReference type="Pfam" id="PF13243">
    <property type="entry name" value="SQHop_cyclase_C"/>
    <property type="match status" value="1"/>
</dbReference>
<evidence type="ECO:0000313" key="4">
    <source>
        <dbReference type="Proteomes" id="UP000094828"/>
    </source>
</evidence>
<dbReference type="InterPro" id="IPR008930">
    <property type="entry name" value="Terpenoid_cyclase/PrenylTrfase"/>
</dbReference>
<feature type="signal peptide" evidence="1">
    <location>
        <begin position="1"/>
        <end position="26"/>
    </location>
</feature>
<dbReference type="InterPro" id="IPR032696">
    <property type="entry name" value="SQ_cyclase_C"/>
</dbReference>
<name>A0A1C3E6Q9_9PLAN</name>
<proteinExistence type="predicted"/>
<comment type="caution">
    <text evidence="3">The sequence shown here is derived from an EMBL/GenBank/DDBJ whole genome shotgun (WGS) entry which is preliminary data.</text>
</comment>
<accession>A0A1C3E6Q9</accession>
<dbReference type="Proteomes" id="UP000094828">
    <property type="component" value="Unassembled WGS sequence"/>
</dbReference>
<reference evidence="3 4" key="1">
    <citation type="submission" date="2016-05" db="EMBL/GenBank/DDBJ databases">
        <title>Genomic and physiological characterization of Planctopirus sp. isolated from fresh water lake.</title>
        <authorList>
            <person name="Subhash Y."/>
            <person name="Ramana C."/>
        </authorList>
    </citation>
    <scope>NUCLEOTIDE SEQUENCE [LARGE SCALE GENOMIC DNA]</scope>
    <source>
        <strain evidence="3 4">JC280</strain>
    </source>
</reference>
<dbReference type="SUPFAM" id="SSF48239">
    <property type="entry name" value="Terpenoid cyclases/Protein prenyltransferases"/>
    <property type="match status" value="1"/>
</dbReference>
<keyword evidence="4" id="KW-1185">Reference proteome</keyword>
<feature type="domain" description="Squalene cyclase C-terminal" evidence="2">
    <location>
        <begin position="59"/>
        <end position="210"/>
    </location>
</feature>
<dbReference type="CDD" id="cd00688">
    <property type="entry name" value="ISOPREN_C2_like"/>
    <property type="match status" value="1"/>
</dbReference>
<feature type="chain" id="PRO_5008672830" description="Squalene cyclase C-terminal domain-containing protein" evidence="1">
    <location>
        <begin position="27"/>
        <end position="367"/>
    </location>
</feature>
<sequence length="367" mass="39622">MVCTSLRCLCLTLIAGVCLVAQISEAATPAEIAASRQKAIGFLKTSQAEDGSWTTSQTPGITGLVLYGALSAGAPADDPMIVKGLKYLESYRQPDGGIYSPKAHHGNYETAISLLAFSAANTDGKYNDLIKKAEAYIRGVQWDQSEKIESSDVRWGGAGYGKTNDRPDLSNTAFFLEALQTAGVKSDDQAVQNALVFLSRCQNLESEYNTTPAAAKINDGGFYYTPALGGQSQAGTTPEGGLRSYGSMTYAGLKSMIYAGLSKDDPRVKAATEWIRKFYTVDENPGLGDQGIYYYHQAFAKALNALGEEVLIDAQGKEHHWREDLANALIAKQQANGSWVNKNSRWMEGDPNLATAYALMALKYATK</sequence>
<organism evidence="3 4">
    <name type="scientific">Planctopirus hydrillae</name>
    <dbReference type="NCBI Taxonomy" id="1841610"/>
    <lineage>
        <taxon>Bacteria</taxon>
        <taxon>Pseudomonadati</taxon>
        <taxon>Planctomycetota</taxon>
        <taxon>Planctomycetia</taxon>
        <taxon>Planctomycetales</taxon>
        <taxon>Planctomycetaceae</taxon>
        <taxon>Planctopirus</taxon>
    </lineage>
</organism>
<dbReference type="EMBL" id="LYDR01000150">
    <property type="protein sequence ID" value="ODA28928.1"/>
    <property type="molecule type" value="Genomic_DNA"/>
</dbReference>
<dbReference type="STRING" id="1841610.A6X21_10565"/>